<dbReference type="InterPro" id="IPR038883">
    <property type="entry name" value="AN11006-like"/>
</dbReference>
<organism evidence="2 3">
    <name type="scientific">Zasmidium cellare ATCC 36951</name>
    <dbReference type="NCBI Taxonomy" id="1080233"/>
    <lineage>
        <taxon>Eukaryota</taxon>
        <taxon>Fungi</taxon>
        <taxon>Dikarya</taxon>
        <taxon>Ascomycota</taxon>
        <taxon>Pezizomycotina</taxon>
        <taxon>Dothideomycetes</taxon>
        <taxon>Dothideomycetidae</taxon>
        <taxon>Mycosphaerellales</taxon>
        <taxon>Mycosphaerellaceae</taxon>
        <taxon>Zasmidium</taxon>
    </lineage>
</organism>
<evidence type="ECO:0000259" key="1">
    <source>
        <dbReference type="Pfam" id="PF20150"/>
    </source>
</evidence>
<dbReference type="GeneID" id="54562381"/>
<reference evidence="2" key="1">
    <citation type="journal article" date="2020" name="Stud. Mycol.">
        <title>101 Dothideomycetes genomes: a test case for predicting lifestyles and emergence of pathogens.</title>
        <authorList>
            <person name="Haridas S."/>
            <person name="Albert R."/>
            <person name="Binder M."/>
            <person name="Bloem J."/>
            <person name="Labutti K."/>
            <person name="Salamov A."/>
            <person name="Andreopoulos B."/>
            <person name="Baker S."/>
            <person name="Barry K."/>
            <person name="Bills G."/>
            <person name="Bluhm B."/>
            <person name="Cannon C."/>
            <person name="Castanera R."/>
            <person name="Culley D."/>
            <person name="Daum C."/>
            <person name="Ezra D."/>
            <person name="Gonzalez J."/>
            <person name="Henrissat B."/>
            <person name="Kuo A."/>
            <person name="Liang C."/>
            <person name="Lipzen A."/>
            <person name="Lutzoni F."/>
            <person name="Magnuson J."/>
            <person name="Mondo S."/>
            <person name="Nolan M."/>
            <person name="Ohm R."/>
            <person name="Pangilinan J."/>
            <person name="Park H.-J."/>
            <person name="Ramirez L."/>
            <person name="Alfaro M."/>
            <person name="Sun H."/>
            <person name="Tritt A."/>
            <person name="Yoshinaga Y."/>
            <person name="Zwiers L.-H."/>
            <person name="Turgeon B."/>
            <person name="Goodwin S."/>
            <person name="Spatafora J."/>
            <person name="Crous P."/>
            <person name="Grigoriev I."/>
        </authorList>
    </citation>
    <scope>NUCLEOTIDE SEQUENCE</scope>
    <source>
        <strain evidence="2">ATCC 36951</strain>
    </source>
</reference>
<dbReference type="InterPro" id="IPR045518">
    <property type="entry name" value="2EXR"/>
</dbReference>
<protein>
    <recommendedName>
        <fullName evidence="1">2EXR domain-containing protein</fullName>
    </recommendedName>
</protein>
<sequence length="249" mass="29965">MEKYLFNKLPAELRLQIYELALVDQNSPIIITPEERYDQIEPSAVRMRNLPFALINTCKQIRSEAFPIFISQNRFLFAPNNAWRRYEKLPSTNRLWFSYLGEFVEDLKSLDVHLGTYRYEWIEWEDLECDVTWVLKGIRALFRRHPKIKLSIKMAFKFSFSERFFNDLLDRTFEVELYATTLAQAKASVRQQCETYQRRLHGLYRYPYWDREMWETVREIEAYLELLDADPTWSWGVQTEAPLTATVEE</sequence>
<dbReference type="OrthoDB" id="62952at2759"/>
<dbReference type="Proteomes" id="UP000799537">
    <property type="component" value="Unassembled WGS sequence"/>
</dbReference>
<dbReference type="AlphaFoldDB" id="A0A6A6C1R1"/>
<dbReference type="RefSeq" id="XP_033661886.1">
    <property type="nucleotide sequence ID" value="XM_033809109.1"/>
</dbReference>
<dbReference type="Pfam" id="PF20150">
    <property type="entry name" value="2EXR"/>
    <property type="match status" value="1"/>
</dbReference>
<dbReference type="PANTHER" id="PTHR42085">
    <property type="entry name" value="F-BOX DOMAIN-CONTAINING PROTEIN"/>
    <property type="match status" value="1"/>
</dbReference>
<feature type="domain" description="2EXR" evidence="1">
    <location>
        <begin position="5"/>
        <end position="98"/>
    </location>
</feature>
<name>A0A6A6C1R1_ZASCE</name>
<proteinExistence type="predicted"/>
<dbReference type="PANTHER" id="PTHR42085:SF2">
    <property type="entry name" value="F-BOX DOMAIN-CONTAINING PROTEIN"/>
    <property type="match status" value="1"/>
</dbReference>
<evidence type="ECO:0000313" key="3">
    <source>
        <dbReference type="Proteomes" id="UP000799537"/>
    </source>
</evidence>
<accession>A0A6A6C1R1</accession>
<gene>
    <name evidence="2" type="ORF">M409DRAFT_28605</name>
</gene>
<evidence type="ECO:0000313" key="2">
    <source>
        <dbReference type="EMBL" id="KAF2160997.1"/>
    </source>
</evidence>
<dbReference type="EMBL" id="ML993622">
    <property type="protein sequence ID" value="KAF2160997.1"/>
    <property type="molecule type" value="Genomic_DNA"/>
</dbReference>
<keyword evidence="3" id="KW-1185">Reference proteome</keyword>